<feature type="compositionally biased region" description="Basic and acidic residues" evidence="1">
    <location>
        <begin position="30"/>
        <end position="44"/>
    </location>
</feature>
<feature type="region of interest" description="Disordered" evidence="1">
    <location>
        <begin position="28"/>
        <end position="84"/>
    </location>
</feature>
<accession>F0X2N2</accession>
<evidence type="ECO:0000256" key="1">
    <source>
        <dbReference type="SAM" id="MobiDB-lite"/>
    </source>
</evidence>
<dbReference type="HOGENOM" id="CLU_2532170_0_0_1"/>
<organism evidence="2">
    <name type="scientific">Albugo laibachii Nc14</name>
    <dbReference type="NCBI Taxonomy" id="890382"/>
    <lineage>
        <taxon>Eukaryota</taxon>
        <taxon>Sar</taxon>
        <taxon>Stramenopiles</taxon>
        <taxon>Oomycota</taxon>
        <taxon>Peronosporomycetes</taxon>
        <taxon>Albuginales</taxon>
        <taxon>Albuginaceae</taxon>
        <taxon>Albugo</taxon>
    </lineage>
</organism>
<protein>
    <submittedName>
        <fullName evidence="2">AlNc14C1331G12890 protein</fullName>
    </submittedName>
</protein>
<dbReference type="EMBL" id="FR824972">
    <property type="protein sequence ID" value="CCA28150.1"/>
    <property type="molecule type" value="Genomic_DNA"/>
</dbReference>
<reference evidence="2" key="2">
    <citation type="submission" date="2011-02" db="EMBL/GenBank/DDBJ databases">
        <authorList>
            <person name="MacLean D."/>
        </authorList>
    </citation>
    <scope>NUCLEOTIDE SEQUENCE</scope>
</reference>
<sequence>MEDLTKIRERSFGVYIIRHEPQTAVQKRYWQKDQSTKIQLKSETESGSEGGTGPERFSSNDSCSDFIGIRRKAKSTHGMLGPSA</sequence>
<gene>
    <name evidence="2" type="primary">AlNc14C1331G12890</name>
    <name evidence="2" type="ORF">ALNC14_142940</name>
</gene>
<evidence type="ECO:0000313" key="2">
    <source>
        <dbReference type="EMBL" id="CCA28150.1"/>
    </source>
</evidence>
<name>F0X2N2_9STRA</name>
<reference evidence="2" key="1">
    <citation type="journal article" date="2011" name="PLoS Biol.">
        <title>Gene gain and loss during evolution of obligate parasitism in the white rust pathogen of Arabidopsis thaliana.</title>
        <authorList>
            <person name="Kemen E."/>
            <person name="Gardiner A."/>
            <person name="Schultz-Larsen T."/>
            <person name="Kemen A.C."/>
            <person name="Balmuth A.L."/>
            <person name="Robert-Seilaniantz A."/>
            <person name="Bailey K."/>
            <person name="Holub E."/>
            <person name="Studholme D.J."/>
            <person name="Maclean D."/>
            <person name="Jones J.D."/>
        </authorList>
    </citation>
    <scope>NUCLEOTIDE SEQUENCE</scope>
</reference>
<proteinExistence type="predicted"/>
<dbReference type="AlphaFoldDB" id="F0X2N2"/>